<evidence type="ECO:0000256" key="2">
    <source>
        <dbReference type="ARBA" id="ARBA00022737"/>
    </source>
</evidence>
<dbReference type="PANTHER" id="PTHR22847:SF637">
    <property type="entry name" value="WD REPEAT DOMAIN 5B"/>
    <property type="match status" value="1"/>
</dbReference>
<evidence type="ECO:0000313" key="7">
    <source>
        <dbReference type="Proteomes" id="UP000007350"/>
    </source>
</evidence>
<feature type="region of interest" description="Disordered" evidence="5">
    <location>
        <begin position="110"/>
        <end position="135"/>
    </location>
</feature>
<comment type="caution">
    <text evidence="6">The sequence shown here is derived from an EMBL/GenBank/DDBJ whole genome shotgun (WGS) entry which is preliminary data.</text>
</comment>
<evidence type="ECO:0000313" key="6">
    <source>
        <dbReference type="EMBL" id="EKF31331.1"/>
    </source>
</evidence>
<feature type="repeat" description="WD" evidence="4">
    <location>
        <begin position="375"/>
        <end position="405"/>
    </location>
</feature>
<keyword evidence="7" id="KW-1185">Reference proteome</keyword>
<dbReference type="PROSITE" id="PS00678">
    <property type="entry name" value="WD_REPEATS_1"/>
    <property type="match status" value="2"/>
</dbReference>
<evidence type="ECO:0000256" key="5">
    <source>
        <dbReference type="SAM" id="MobiDB-lite"/>
    </source>
</evidence>
<evidence type="ECO:0000256" key="4">
    <source>
        <dbReference type="PROSITE-ProRule" id="PRU00221"/>
    </source>
</evidence>
<dbReference type="EMBL" id="AHKC01010868">
    <property type="protein sequence ID" value="EKF31331.1"/>
    <property type="molecule type" value="Genomic_DNA"/>
</dbReference>
<protein>
    <submittedName>
        <fullName evidence="6">Uncharacterized protein</fullName>
    </submittedName>
</protein>
<dbReference type="PROSITE" id="PS50082">
    <property type="entry name" value="WD_REPEATS_2"/>
    <property type="match status" value="2"/>
</dbReference>
<organism evidence="6 7">
    <name type="scientific">Trypanosoma cruzi marinkellei</name>
    <dbReference type="NCBI Taxonomy" id="85056"/>
    <lineage>
        <taxon>Eukaryota</taxon>
        <taxon>Discoba</taxon>
        <taxon>Euglenozoa</taxon>
        <taxon>Kinetoplastea</taxon>
        <taxon>Metakinetoplastina</taxon>
        <taxon>Trypanosomatida</taxon>
        <taxon>Trypanosomatidae</taxon>
        <taxon>Trypanosoma</taxon>
        <taxon>Schizotrypanum</taxon>
    </lineage>
</organism>
<dbReference type="InterPro" id="IPR015943">
    <property type="entry name" value="WD40/YVTN_repeat-like_dom_sf"/>
</dbReference>
<dbReference type="SUPFAM" id="SSF50998">
    <property type="entry name" value="Quinoprotein alcohol dehydrogenase-like"/>
    <property type="match status" value="1"/>
</dbReference>
<evidence type="ECO:0000256" key="3">
    <source>
        <dbReference type="ARBA" id="ARBA00022980"/>
    </source>
</evidence>
<proteinExistence type="predicted"/>
<feature type="region of interest" description="Disordered" evidence="5">
    <location>
        <begin position="630"/>
        <end position="676"/>
    </location>
</feature>
<dbReference type="Pfam" id="PF00400">
    <property type="entry name" value="WD40"/>
    <property type="match status" value="3"/>
</dbReference>
<reference evidence="6 7" key="1">
    <citation type="journal article" date="2012" name="BMC Genomics">
        <title>Comparative genomic analysis of human infective Trypanosoma cruzi lineages with the bat-restricted subspecies T. cruzi marinkellei.</title>
        <authorList>
            <person name="Franzen O."/>
            <person name="Talavera-Lopez C."/>
            <person name="Ochaya S."/>
            <person name="Butler C.E."/>
            <person name="Messenger L.A."/>
            <person name="Lewis M.D."/>
            <person name="Llewellyn M.S."/>
            <person name="Marinkelle C.J."/>
            <person name="Tyler K.M."/>
            <person name="Miles M.A."/>
            <person name="Andersson B."/>
        </authorList>
    </citation>
    <scope>NUCLEOTIDE SEQUENCE [LARGE SCALE GENOMIC DNA]</scope>
    <source>
        <strain evidence="6 7">B7</strain>
    </source>
</reference>
<feature type="region of interest" description="Disordered" evidence="5">
    <location>
        <begin position="891"/>
        <end position="914"/>
    </location>
</feature>
<gene>
    <name evidence="6" type="ORF">MOQ_004833</name>
</gene>
<dbReference type="SMART" id="SM00320">
    <property type="entry name" value="WD40"/>
    <property type="match status" value="8"/>
</dbReference>
<dbReference type="Proteomes" id="UP000007350">
    <property type="component" value="Unassembled WGS sequence"/>
</dbReference>
<dbReference type="InterPro" id="IPR001680">
    <property type="entry name" value="WD40_rpt"/>
</dbReference>
<dbReference type="OrthoDB" id="674604at2759"/>
<dbReference type="GO" id="GO:0042393">
    <property type="term" value="F:histone binding"/>
    <property type="evidence" value="ECO:0007669"/>
    <property type="project" value="TreeGrafter"/>
</dbReference>
<keyword evidence="2" id="KW-0677">Repeat</keyword>
<dbReference type="GO" id="GO:0048188">
    <property type="term" value="C:Set1C/COMPASS complex"/>
    <property type="evidence" value="ECO:0007669"/>
    <property type="project" value="TreeGrafter"/>
</dbReference>
<keyword evidence="3" id="KW-0689">Ribosomal protein</keyword>
<feature type="region of interest" description="Disordered" evidence="5">
    <location>
        <begin position="260"/>
        <end position="282"/>
    </location>
</feature>
<name>K2N937_TRYCR</name>
<feature type="compositionally biased region" description="Low complexity" evidence="5">
    <location>
        <begin position="120"/>
        <end position="133"/>
    </location>
</feature>
<dbReference type="GO" id="GO:0005840">
    <property type="term" value="C:ribosome"/>
    <property type="evidence" value="ECO:0007669"/>
    <property type="project" value="UniProtKB-KW"/>
</dbReference>
<sequence length="1401" mass="156232">MQSGNERVPFPLSVMVVRQRYYPRVPPELLLREHAGKFHLSGFTTASLLDAISPQVRPHLPPFVTQKGTVVSANEDFMCSLIRENVKRPPVPWENIKEPTLATQRFKKKAAAAETKRHTTTVPPSSAVPSSSAKMGNEFPNECDEFIFEEATASYLTAVEFVRKPLTCNNGGEMKGQKIDIGKEQLHSRQGTSSRDATMEERESLWGYNTGAVLLVNLRSYAADIRSRLYYQTALTRAQSPYMDGRLDIDRESSIEGSVALSSVAEDQQKTNPSENDRYTQERKIFQDGSEKAPRGVLLLGYHNVGGVCSLVYDSLNDLAISGGVDGTLFVWDLHQRYRAALRDRYMKDEETKNMRPTGQFAAYVYTRRLTQRLSHAHRCAISSLATHCELLISGGLDGTVKIWSCLELEDLSARATLPRYVEQQVFTCNGWVRHIWSAPGRNVQGEDVFVTGENGFILGFKGRTVSQQPVVQTLDREKKLLNALRKSAVAPLTLTLGLNRMSSADTVSAVRFPSIGSPGLTSGNTNTRLLKPAKTEREATRLLQLGIITRALCLTRKLQTIGEEARLANSPAHHHLVQFESSSAITRIIPLVERNLFIVLGYSPLVRFLDMTRLSVAAVVIHPSLSTAAGEGKSDDFKASFSDNPQGVGKGNMKDTSHDDSQKKGRRMLGPKNSSKGNAEPLRFLDVLYITSYDYLVLLDNRNTVYVWDNMENKFLASWKSPDTNEIGKQKVALRLLPCGTRHYEGDEPIGGKRVSATVQYRAKRRMACFYEQVGALEESSTMEEEASGAITIPFFLLCSVGLELCGVVIEAQARLEVKAHRDTIVGIFLRQPPLFYLQENNEKKRTETKFEETDVLELDASSVKGMSSFSRKYVLNSFTRRSALFSESKRSGKTTENTDFVPPTEWSPNFPKKNDDDARIRVLSCSVDGTICFWGRTFEPLTVYDQRSLSEKNNEVCTTVSHKPLQFDGIVSPFDVPPCTTTKKKGVKNNVEHSECIDITSFYFSTRWNLAVTGHDDGSIRYWPCGKELATCVWHKGLHRNAVSGLLAARIMERIDTVGASARLGSIFISLDAMEPSELLASISFDGHLAVWENPQQSKAQLRGRTRVSFNELLSVAFDEINELFVIGDSAGTISSWFAKDLGPRHFIPSQPPSPWRPSTAVAPTTSFAEQGLGTTSIMLKHQQRRGASGRNALSAVSAQEPKERIGHTEAVTALIVDGNFVFSGGEDGRVFLWDLRMGVFLREYFLLHDVDDIAHHCRKTMSASTECGSTCSRENNPRSIVHMRSLHPVEVKLYSENVTCMVLLKRRSGNFLVATREGWIYHFEQSDSYPRSTYKHYSSVRCMCVFQDGCTDDDTVGDNVLAGEGDIYSGISRAFEVVVGDDEGKMALIREPYFFSTV</sequence>
<dbReference type="InterPro" id="IPR011047">
    <property type="entry name" value="Quinoprotein_ADH-like_sf"/>
</dbReference>
<dbReference type="PANTHER" id="PTHR22847">
    <property type="entry name" value="WD40 REPEAT PROTEIN"/>
    <property type="match status" value="1"/>
</dbReference>
<dbReference type="SUPFAM" id="SSF50978">
    <property type="entry name" value="WD40 repeat-like"/>
    <property type="match status" value="1"/>
</dbReference>
<accession>K2N937</accession>
<feature type="repeat" description="WD" evidence="4">
    <location>
        <begin position="1207"/>
        <end position="1246"/>
    </location>
</feature>
<keyword evidence="3" id="KW-0687">Ribonucleoprotein</keyword>
<dbReference type="Gene3D" id="2.130.10.10">
    <property type="entry name" value="YVTN repeat-like/Quinoprotein amine dehydrogenase"/>
    <property type="match status" value="3"/>
</dbReference>
<dbReference type="InterPro" id="IPR036322">
    <property type="entry name" value="WD40_repeat_dom_sf"/>
</dbReference>
<feature type="compositionally biased region" description="Basic and acidic residues" evidence="5">
    <location>
        <begin position="653"/>
        <end position="664"/>
    </location>
</feature>
<evidence type="ECO:0000256" key="1">
    <source>
        <dbReference type="ARBA" id="ARBA00022574"/>
    </source>
</evidence>
<keyword evidence="1 4" id="KW-0853">WD repeat</keyword>
<dbReference type="InterPro" id="IPR019775">
    <property type="entry name" value="WD40_repeat_CS"/>
</dbReference>
<dbReference type="PROSITE" id="PS50294">
    <property type="entry name" value="WD_REPEATS_REGION"/>
    <property type="match status" value="1"/>
</dbReference>